<evidence type="ECO:0000259" key="1">
    <source>
        <dbReference type="PROSITE" id="PS50181"/>
    </source>
</evidence>
<dbReference type="SMART" id="SM00256">
    <property type="entry name" value="FBOX"/>
    <property type="match status" value="1"/>
</dbReference>
<dbReference type="InterPro" id="IPR036047">
    <property type="entry name" value="F-box-like_dom_sf"/>
</dbReference>
<dbReference type="InParanoid" id="A0A067Q0G0"/>
<dbReference type="EMBL" id="KL197715">
    <property type="protein sequence ID" value="KDQ59645.1"/>
    <property type="molecule type" value="Genomic_DNA"/>
</dbReference>
<protein>
    <recommendedName>
        <fullName evidence="1">F-box domain-containing protein</fullName>
    </recommendedName>
</protein>
<name>A0A067Q0G0_9AGAM</name>
<evidence type="ECO:0000313" key="3">
    <source>
        <dbReference type="Proteomes" id="UP000027265"/>
    </source>
</evidence>
<accession>A0A067Q0G0</accession>
<dbReference type="AlphaFoldDB" id="A0A067Q0G0"/>
<dbReference type="Proteomes" id="UP000027265">
    <property type="component" value="Unassembled WGS sequence"/>
</dbReference>
<evidence type="ECO:0000313" key="2">
    <source>
        <dbReference type="EMBL" id="KDQ59645.1"/>
    </source>
</evidence>
<keyword evidence="3" id="KW-1185">Reference proteome</keyword>
<dbReference type="PROSITE" id="PS50181">
    <property type="entry name" value="FBOX"/>
    <property type="match status" value="1"/>
</dbReference>
<dbReference type="Gene3D" id="1.20.1280.50">
    <property type="match status" value="1"/>
</dbReference>
<proteinExistence type="predicted"/>
<dbReference type="OrthoDB" id="3268567at2759"/>
<feature type="domain" description="F-box" evidence="1">
    <location>
        <begin position="1"/>
        <end position="45"/>
    </location>
</feature>
<dbReference type="Pfam" id="PF12937">
    <property type="entry name" value="F-box-like"/>
    <property type="match status" value="1"/>
</dbReference>
<organism evidence="2 3">
    <name type="scientific">Jaapia argillacea MUCL 33604</name>
    <dbReference type="NCBI Taxonomy" id="933084"/>
    <lineage>
        <taxon>Eukaryota</taxon>
        <taxon>Fungi</taxon>
        <taxon>Dikarya</taxon>
        <taxon>Basidiomycota</taxon>
        <taxon>Agaricomycotina</taxon>
        <taxon>Agaricomycetes</taxon>
        <taxon>Agaricomycetidae</taxon>
        <taxon>Jaapiales</taxon>
        <taxon>Jaapiaceae</taxon>
        <taxon>Jaapia</taxon>
    </lineage>
</organism>
<gene>
    <name evidence="2" type="ORF">JAAARDRAFT_205660</name>
</gene>
<dbReference type="InterPro" id="IPR001810">
    <property type="entry name" value="F-box_dom"/>
</dbReference>
<reference evidence="3" key="1">
    <citation type="journal article" date="2014" name="Proc. Natl. Acad. Sci. U.S.A.">
        <title>Extensive sampling of basidiomycete genomes demonstrates inadequacy of the white-rot/brown-rot paradigm for wood decay fungi.</title>
        <authorList>
            <person name="Riley R."/>
            <person name="Salamov A.A."/>
            <person name="Brown D.W."/>
            <person name="Nagy L.G."/>
            <person name="Floudas D."/>
            <person name="Held B.W."/>
            <person name="Levasseur A."/>
            <person name="Lombard V."/>
            <person name="Morin E."/>
            <person name="Otillar R."/>
            <person name="Lindquist E.A."/>
            <person name="Sun H."/>
            <person name="LaButti K.M."/>
            <person name="Schmutz J."/>
            <person name="Jabbour D."/>
            <person name="Luo H."/>
            <person name="Baker S.E."/>
            <person name="Pisabarro A.G."/>
            <person name="Walton J.D."/>
            <person name="Blanchette R.A."/>
            <person name="Henrissat B."/>
            <person name="Martin F."/>
            <person name="Cullen D."/>
            <person name="Hibbett D.S."/>
            <person name="Grigoriev I.V."/>
        </authorList>
    </citation>
    <scope>NUCLEOTIDE SEQUENCE [LARGE SCALE GENOMIC DNA]</scope>
    <source>
        <strain evidence="3">MUCL 33604</strain>
    </source>
</reference>
<dbReference type="SUPFAM" id="SSF81383">
    <property type="entry name" value="F-box domain"/>
    <property type="match status" value="1"/>
</dbReference>
<sequence>MLVTLPRDILLYVFRYLKVRDIISVRQTCSTLYLATEHRSVWLYAAQDINYALPQLLDLAPMSKLELMKHVMREANVDSAWRYGTLLSGEHEAVTPINRTYPHEGHIFRVQFLSGGEWIVVVSRRGEITLRRVNDWSVGASLVSQPEIWRPSQAWGVKGCHIGLSTKQESILAITFIMEQGRDVIHVFRLKTSPTPSVDYMFKAASRHGHVRSAYVGGPFLTFVVPMVSNMAKIHVVSLEDPKKQIVMQLQDVSFLHGVAITRFFSKSRLILVDEKGISIVNVPPMPLQPSSITIGVDGISAVDITDVEHTRIHLFNGEQASIMSDCLWWHSPAETLPPLILRTRRKWSSESPYVHIITPPRNRSESALPTHNIIKLPTLCNSTFVQSGSLRSIALENDEHTLHLLSYDELDVSRDACWPPGVQIRSIVLPDRSVPLAFDEISGRICSFARATELDPACVTITDFVASIGLNGGQGVCRSP</sequence>
<dbReference type="HOGENOM" id="CLU_601376_0_0_1"/>